<dbReference type="AlphaFoldDB" id="A0A227KRB7"/>
<dbReference type="EMBL" id="NHMP01000001">
    <property type="protein sequence ID" value="OXE51061.1"/>
    <property type="molecule type" value="Genomic_DNA"/>
</dbReference>
<sequence>MKEHASKEWKTFPCKLIAHRNIDGKTFAHGGFKNMTDISNASDLFLNKAAQIFLKAAQTSSFTEAGERFGMTQSAVSRIIKHWEDEWRVPLFERNSRPVRLTPEGQVLKQELEKYVLSFGNLAQNIRQENKLKPLIRIGCIESLSVDLLPKLIIRLRNKTRQLVSVVGTSDVLHQKLLSGELDVIFSSDSTVDLANLKRQKIFQEGSLLVFPRKMENSKCWKSWDSLKFCGLPFLKYHHSSGGGKLNEVFLDTSGISFPHQLEVDSNSTMLALISEGVGWTVSRASTILQNKNFMDKVTYRPMPAPLLSRKVYVLARRNEPEILMNTFIEEACRILREDILKELVDIAPWMKQEIFVLDPESKLLKNIQGKPLKDS</sequence>
<organism evidence="6 7">
    <name type="scientific">Turicimonas muris</name>
    <dbReference type="NCBI Taxonomy" id="1796652"/>
    <lineage>
        <taxon>Bacteria</taxon>
        <taxon>Pseudomonadati</taxon>
        <taxon>Pseudomonadota</taxon>
        <taxon>Betaproteobacteria</taxon>
        <taxon>Burkholderiales</taxon>
        <taxon>Sutterellaceae</taxon>
        <taxon>Turicimonas</taxon>
    </lineage>
</organism>
<dbReference type="PANTHER" id="PTHR30126">
    <property type="entry name" value="HTH-TYPE TRANSCRIPTIONAL REGULATOR"/>
    <property type="match status" value="1"/>
</dbReference>
<dbReference type="InterPro" id="IPR036390">
    <property type="entry name" value="WH_DNA-bd_sf"/>
</dbReference>
<dbReference type="PANTHER" id="PTHR30126:SF40">
    <property type="entry name" value="HTH-TYPE TRANSCRIPTIONAL REGULATOR GLTR"/>
    <property type="match status" value="1"/>
</dbReference>
<dbReference type="Gene3D" id="1.10.10.10">
    <property type="entry name" value="Winged helix-like DNA-binding domain superfamily/Winged helix DNA-binding domain"/>
    <property type="match status" value="1"/>
</dbReference>
<keyword evidence="2" id="KW-0805">Transcription regulation</keyword>
<evidence type="ECO:0000256" key="3">
    <source>
        <dbReference type="ARBA" id="ARBA00023125"/>
    </source>
</evidence>
<dbReference type="Gene3D" id="3.40.190.290">
    <property type="match status" value="1"/>
</dbReference>
<keyword evidence="3" id="KW-0238">DNA-binding</keyword>
<dbReference type="SUPFAM" id="SSF53850">
    <property type="entry name" value="Periplasmic binding protein-like II"/>
    <property type="match status" value="1"/>
</dbReference>
<dbReference type="RefSeq" id="WP_066591107.1">
    <property type="nucleotide sequence ID" value="NZ_CAOJMX010000023.1"/>
</dbReference>
<reference evidence="7" key="1">
    <citation type="submission" date="2017-05" db="EMBL/GenBank/DDBJ databases">
        <title>Improved OligoMM genomes.</title>
        <authorList>
            <person name="Garzetti D."/>
        </authorList>
    </citation>
    <scope>NUCLEOTIDE SEQUENCE [LARGE SCALE GENOMIC DNA]</scope>
    <source>
        <strain evidence="7">YL45</strain>
    </source>
</reference>
<dbReference type="InterPro" id="IPR000847">
    <property type="entry name" value="LysR_HTH_N"/>
</dbReference>
<dbReference type="CDD" id="cd05466">
    <property type="entry name" value="PBP2_LTTR_substrate"/>
    <property type="match status" value="1"/>
</dbReference>
<accession>A0A227KRB7</accession>
<feature type="domain" description="HTH lysR-type" evidence="5">
    <location>
        <begin position="51"/>
        <end position="102"/>
    </location>
</feature>
<gene>
    <name evidence="6" type="ORF">ADH67_01835</name>
</gene>
<dbReference type="PROSITE" id="PS50931">
    <property type="entry name" value="HTH_LYSR"/>
    <property type="match status" value="1"/>
</dbReference>
<comment type="caution">
    <text evidence="6">The sequence shown here is derived from an EMBL/GenBank/DDBJ whole genome shotgun (WGS) entry which is preliminary data.</text>
</comment>
<evidence type="ECO:0000313" key="7">
    <source>
        <dbReference type="Proteomes" id="UP000214610"/>
    </source>
</evidence>
<evidence type="ECO:0000256" key="2">
    <source>
        <dbReference type="ARBA" id="ARBA00023015"/>
    </source>
</evidence>
<dbReference type="GO" id="GO:0000976">
    <property type="term" value="F:transcription cis-regulatory region binding"/>
    <property type="evidence" value="ECO:0007669"/>
    <property type="project" value="TreeGrafter"/>
</dbReference>
<dbReference type="GeneID" id="78363263"/>
<dbReference type="Pfam" id="PF03466">
    <property type="entry name" value="LysR_substrate"/>
    <property type="match status" value="1"/>
</dbReference>
<dbReference type="Proteomes" id="UP000214610">
    <property type="component" value="Unassembled WGS sequence"/>
</dbReference>
<comment type="similarity">
    <text evidence="1">Belongs to the LysR transcriptional regulatory family.</text>
</comment>
<evidence type="ECO:0000313" key="6">
    <source>
        <dbReference type="EMBL" id="OXE51061.1"/>
    </source>
</evidence>
<protein>
    <submittedName>
        <fullName evidence="6">LysR family transcriptional regulator</fullName>
    </submittedName>
</protein>
<dbReference type="SUPFAM" id="SSF46785">
    <property type="entry name" value="Winged helix' DNA-binding domain"/>
    <property type="match status" value="1"/>
</dbReference>
<evidence type="ECO:0000256" key="1">
    <source>
        <dbReference type="ARBA" id="ARBA00009437"/>
    </source>
</evidence>
<dbReference type="Pfam" id="PF00126">
    <property type="entry name" value="HTH_1"/>
    <property type="match status" value="1"/>
</dbReference>
<proteinExistence type="inferred from homology"/>
<keyword evidence="7" id="KW-1185">Reference proteome</keyword>
<dbReference type="GO" id="GO:0003700">
    <property type="term" value="F:DNA-binding transcription factor activity"/>
    <property type="evidence" value="ECO:0007669"/>
    <property type="project" value="InterPro"/>
</dbReference>
<evidence type="ECO:0000259" key="5">
    <source>
        <dbReference type="PROSITE" id="PS50931"/>
    </source>
</evidence>
<evidence type="ECO:0000256" key="4">
    <source>
        <dbReference type="ARBA" id="ARBA00023163"/>
    </source>
</evidence>
<dbReference type="InterPro" id="IPR005119">
    <property type="entry name" value="LysR_subst-bd"/>
</dbReference>
<dbReference type="InterPro" id="IPR036388">
    <property type="entry name" value="WH-like_DNA-bd_sf"/>
</dbReference>
<name>A0A227KRB7_9BURK</name>
<keyword evidence="4" id="KW-0804">Transcription</keyword>